<evidence type="ECO:0000313" key="3">
    <source>
        <dbReference type="Proteomes" id="UP000093925"/>
    </source>
</evidence>
<feature type="domain" description="Glycosyltransferase 2-like" evidence="1">
    <location>
        <begin position="11"/>
        <end position="98"/>
    </location>
</feature>
<sequence length="1005" mass="113568">MTERPTICLNMIVRNEAHIVHEVLDAVAPYISSWVIVDTGSDDGTQDLIRRHMAGLGIPGELHERPWRNFGHNRTEALDLAQGHADYIWVIDADDTVVGSLELSELTADIYSLRHAGNEDTYWRPQIFRDGVRVHYEGVVHEHAAWDYASCVDERVEGDYHIDSRRLGARNLDPEKYARDRDILLAELDRKPGDVRSVFYLAQSYFDMGDFVNARKWYARRAEMGDWEEEVYYSLYRVAESMAQLGEPWAEVQDAYLRAWEFRPTRAEPLHAVARHYREEQRYRLGYQFAQQAADIPFPDEDRLFVRRDIYAWRAKDEQAVCASWIGKHPEAFTLCRQLLVRPELPDHDRQRIAGNRDVCVPTMIEAAFNYPDTLIQSLPTTADPSEITISLTAGPELHTTEQTLNSFLHCCTDLCQAGRFLILDTGLTTHDRTTLQQRYPFAEFLTTGSQDSPGAHLMQLRTHINTRFWLHLPEGWQFFAPDNLLTRLTAVLNAEPHVCQVGINYTDATKLTGTCATEDDVHRTPDAGRYLLTDTAAHGPAMFDTTRCDITRLDTTHPEAGLHTATLDEVLCISGPGVLRELPWTASASDIINGLLTAAGSSHFVELSIDGPSACFGSIMADSKISVSYHAAAHHRLDEDFLQAESPEGGYDVIFLDTWREPKHMLDIIERCLPKLSATGALVVDGTSPPAEWHRRLTGEHEPEAESAGQVRQAVIEFRVLHPQIEVLTVEASWGCAVIRPNRRAQQALVPAVDTAKGAAYEREHRLLNLVSVAWFRRHIHAEPYLDGSRQLAHRTQLLNVLISINGLDSYLEIGIAGGDNFDRVIAPIRHSVDPHPEFSGAVATYPMPSDEFFASGLGLERYDLIFIDGLHTEDQCRRDLENALGRLSDRGWIVAHDANPPTEWHQRPLEEYQPGSEWNGTVWKALVRFRSAHPELDIKTLDLDWGCAVIRRRTEKGAREPYPPIELPETLEWAFLAEHRRELLNLVTAAPEELPGLLSASPA</sequence>
<evidence type="ECO:0000259" key="1">
    <source>
        <dbReference type="Pfam" id="PF00535"/>
    </source>
</evidence>
<protein>
    <recommendedName>
        <fullName evidence="1">Glycosyltransferase 2-like domain-containing protein</fullName>
    </recommendedName>
</protein>
<dbReference type="Gene3D" id="1.25.40.10">
    <property type="entry name" value="Tetratricopeptide repeat domain"/>
    <property type="match status" value="1"/>
</dbReference>
<dbReference type="SUPFAM" id="SSF53448">
    <property type="entry name" value="Nucleotide-diphospho-sugar transferases"/>
    <property type="match status" value="1"/>
</dbReference>
<dbReference type="SUPFAM" id="SSF81901">
    <property type="entry name" value="HCP-like"/>
    <property type="match status" value="1"/>
</dbReference>
<organism evidence="2 3">
    <name type="scientific">Mycobacterium asiaticum</name>
    <dbReference type="NCBI Taxonomy" id="1790"/>
    <lineage>
        <taxon>Bacteria</taxon>
        <taxon>Bacillati</taxon>
        <taxon>Actinomycetota</taxon>
        <taxon>Actinomycetes</taxon>
        <taxon>Mycobacteriales</taxon>
        <taxon>Mycobacteriaceae</taxon>
        <taxon>Mycobacterium</taxon>
    </lineage>
</organism>
<dbReference type="Pfam" id="PF13578">
    <property type="entry name" value="Methyltransf_24"/>
    <property type="match status" value="1"/>
</dbReference>
<dbReference type="Proteomes" id="UP000093925">
    <property type="component" value="Unassembled WGS sequence"/>
</dbReference>
<dbReference type="InterPro" id="IPR029063">
    <property type="entry name" value="SAM-dependent_MTases_sf"/>
</dbReference>
<evidence type="ECO:0000313" key="2">
    <source>
        <dbReference type="EMBL" id="OBJ85477.1"/>
    </source>
</evidence>
<dbReference type="PANTHER" id="PTHR43630:SF2">
    <property type="entry name" value="GLYCOSYLTRANSFERASE"/>
    <property type="match status" value="1"/>
</dbReference>
<dbReference type="InterPro" id="IPR011990">
    <property type="entry name" value="TPR-like_helical_dom_sf"/>
</dbReference>
<dbReference type="Pfam" id="PF00535">
    <property type="entry name" value="Glycos_transf_2"/>
    <property type="match status" value="1"/>
</dbReference>
<reference evidence="2 3" key="1">
    <citation type="submission" date="2016-06" db="EMBL/GenBank/DDBJ databases">
        <authorList>
            <person name="Kjaerup R.B."/>
            <person name="Dalgaard T.S."/>
            <person name="Juul-Madsen H.R."/>
        </authorList>
    </citation>
    <scope>NUCLEOTIDE SEQUENCE [LARGE SCALE GENOMIC DNA]</scope>
    <source>
        <strain evidence="2 3">1276495.2</strain>
    </source>
</reference>
<dbReference type="AlphaFoldDB" id="A0A1A3KK13"/>
<accession>A0A1A3KK13</accession>
<comment type="caution">
    <text evidence="2">The sequence shown here is derived from an EMBL/GenBank/DDBJ whole genome shotgun (WGS) entry which is preliminary data.</text>
</comment>
<gene>
    <name evidence="2" type="ORF">A5640_01895</name>
</gene>
<dbReference type="Gene3D" id="3.90.550.10">
    <property type="entry name" value="Spore Coat Polysaccharide Biosynthesis Protein SpsA, Chain A"/>
    <property type="match status" value="1"/>
</dbReference>
<proteinExistence type="predicted"/>
<dbReference type="Gene3D" id="3.40.50.150">
    <property type="entry name" value="Vaccinia Virus protein VP39"/>
    <property type="match status" value="2"/>
</dbReference>
<dbReference type="InterPro" id="IPR001173">
    <property type="entry name" value="Glyco_trans_2-like"/>
</dbReference>
<dbReference type="PANTHER" id="PTHR43630">
    <property type="entry name" value="POLY-BETA-1,6-N-ACETYL-D-GLUCOSAMINE SYNTHASE"/>
    <property type="match status" value="1"/>
</dbReference>
<name>A0A1A3KK13_MYCAS</name>
<dbReference type="InterPro" id="IPR029044">
    <property type="entry name" value="Nucleotide-diphossugar_trans"/>
</dbReference>
<dbReference type="SUPFAM" id="SSF53335">
    <property type="entry name" value="S-adenosyl-L-methionine-dependent methyltransferases"/>
    <property type="match status" value="1"/>
</dbReference>
<dbReference type="EMBL" id="LZLM01000072">
    <property type="protein sequence ID" value="OBJ85477.1"/>
    <property type="molecule type" value="Genomic_DNA"/>
</dbReference>